<dbReference type="AlphaFoldDB" id="A0A812V4T9"/>
<dbReference type="InterPro" id="IPR014720">
    <property type="entry name" value="dsRBD_dom"/>
</dbReference>
<proteinExistence type="predicted"/>
<dbReference type="SUPFAM" id="SSF54768">
    <property type="entry name" value="dsRNA-binding domain-like"/>
    <property type="match status" value="2"/>
</dbReference>
<dbReference type="OrthoDB" id="10654988at2759"/>
<name>A0A812V4T9_9DINO</name>
<sequence>METAETSESKVKRLGSAMADRLAQVEGAPNDLFRRFMDSEARVPISVMLMDKGLRKSALRAAGEGGRALARAFECLQLAAVAHEDLDVQHLPRTTVRSNQKKELPSAVVRAQRLLEEEEAAKAAKAATAAAEPDFEKAPSTPSAASLAPAVQRNVKGELGHFFAKKMGRSAAKGDMNFTTERISENPPMFRAKCEIWSRFYDSKEAHYNKKAAEHDAALVALETLMEESGIGADDVMDYKGQLLGFLQSEGKRDQIQFELERVGQEESEEKIFQAKVCLPDGRCFVGEPESRTVHGCSAKTRRAAEQNVAQKALRALQSNGSSKDSEFAPLPRLAAREVQVLWLPCAPTEMPCLRRVAVEGDDFLATAESVLNCKNTVCYPLNWLGNRPKGLCVYEALDASESVNDRATALAGVDVFGDAFMMDASAHSAGAELVDITLPRYEFLKADRAGYLSEPAPALNHSRGMLVCGHPQLPQKFATDSWLGLNPRTLLNDVARRRGLAQPQAQASVVQDG</sequence>
<dbReference type="SMART" id="SM00358">
    <property type="entry name" value="DSRM"/>
    <property type="match status" value="2"/>
</dbReference>
<dbReference type="GO" id="GO:0003723">
    <property type="term" value="F:RNA binding"/>
    <property type="evidence" value="ECO:0007669"/>
    <property type="project" value="UniProtKB-UniRule"/>
</dbReference>
<keyword evidence="5" id="KW-1185">Reference proteome</keyword>
<organism evidence="4 5">
    <name type="scientific">Symbiodinium natans</name>
    <dbReference type="NCBI Taxonomy" id="878477"/>
    <lineage>
        <taxon>Eukaryota</taxon>
        <taxon>Sar</taxon>
        <taxon>Alveolata</taxon>
        <taxon>Dinophyceae</taxon>
        <taxon>Suessiales</taxon>
        <taxon>Symbiodiniaceae</taxon>
        <taxon>Symbiodinium</taxon>
    </lineage>
</organism>
<dbReference type="EMBL" id="CAJNDS010002790">
    <property type="protein sequence ID" value="CAE7598243.1"/>
    <property type="molecule type" value="Genomic_DNA"/>
</dbReference>
<evidence type="ECO:0000256" key="1">
    <source>
        <dbReference type="PROSITE-ProRule" id="PRU00266"/>
    </source>
</evidence>
<dbReference type="Gene3D" id="3.30.160.20">
    <property type="match status" value="2"/>
</dbReference>
<comment type="caution">
    <text evidence="4">The sequence shown here is derived from an EMBL/GenBank/DDBJ whole genome shotgun (WGS) entry which is preliminary data.</text>
</comment>
<feature type="region of interest" description="Disordered" evidence="2">
    <location>
        <begin position="125"/>
        <end position="146"/>
    </location>
</feature>
<evidence type="ECO:0000259" key="3">
    <source>
        <dbReference type="PROSITE" id="PS50137"/>
    </source>
</evidence>
<reference evidence="4" key="1">
    <citation type="submission" date="2021-02" db="EMBL/GenBank/DDBJ databases">
        <authorList>
            <person name="Dougan E. K."/>
            <person name="Rhodes N."/>
            <person name="Thang M."/>
            <person name="Chan C."/>
        </authorList>
    </citation>
    <scope>NUCLEOTIDE SEQUENCE</scope>
</reference>
<evidence type="ECO:0000313" key="4">
    <source>
        <dbReference type="EMBL" id="CAE7598243.1"/>
    </source>
</evidence>
<accession>A0A812V4T9</accession>
<evidence type="ECO:0000256" key="2">
    <source>
        <dbReference type="SAM" id="MobiDB-lite"/>
    </source>
</evidence>
<keyword evidence="1" id="KW-0694">RNA-binding</keyword>
<protein>
    <recommendedName>
        <fullName evidence="3">DRBM domain-containing protein</fullName>
    </recommendedName>
</protein>
<dbReference type="PROSITE" id="PS50137">
    <property type="entry name" value="DS_RBD"/>
    <property type="match status" value="1"/>
</dbReference>
<dbReference type="Pfam" id="PF00035">
    <property type="entry name" value="dsrm"/>
    <property type="match status" value="1"/>
</dbReference>
<evidence type="ECO:0000313" key="5">
    <source>
        <dbReference type="Proteomes" id="UP000604046"/>
    </source>
</evidence>
<dbReference type="Proteomes" id="UP000604046">
    <property type="component" value="Unassembled WGS sequence"/>
</dbReference>
<feature type="domain" description="DRBM" evidence="3">
    <location>
        <begin position="154"/>
        <end position="227"/>
    </location>
</feature>
<gene>
    <name evidence="4" type="ORF">SNAT2548_LOCUS34037</name>
</gene>